<gene>
    <name evidence="1" type="ORF">PYW08_007949</name>
</gene>
<organism evidence="1 2">
    <name type="scientific">Mythimna loreyi</name>
    <dbReference type="NCBI Taxonomy" id="667449"/>
    <lineage>
        <taxon>Eukaryota</taxon>
        <taxon>Metazoa</taxon>
        <taxon>Ecdysozoa</taxon>
        <taxon>Arthropoda</taxon>
        <taxon>Hexapoda</taxon>
        <taxon>Insecta</taxon>
        <taxon>Pterygota</taxon>
        <taxon>Neoptera</taxon>
        <taxon>Endopterygota</taxon>
        <taxon>Lepidoptera</taxon>
        <taxon>Glossata</taxon>
        <taxon>Ditrysia</taxon>
        <taxon>Noctuoidea</taxon>
        <taxon>Noctuidae</taxon>
        <taxon>Noctuinae</taxon>
        <taxon>Hadenini</taxon>
        <taxon>Mythimna</taxon>
    </lineage>
</organism>
<keyword evidence="2" id="KW-1185">Reference proteome</keyword>
<evidence type="ECO:0000313" key="1">
    <source>
        <dbReference type="EMBL" id="KAJ8712645.1"/>
    </source>
</evidence>
<dbReference type="Proteomes" id="UP001231649">
    <property type="component" value="Chromosome 21"/>
</dbReference>
<dbReference type="EMBL" id="CM056797">
    <property type="protein sequence ID" value="KAJ8712645.1"/>
    <property type="molecule type" value="Genomic_DNA"/>
</dbReference>
<proteinExistence type="predicted"/>
<protein>
    <submittedName>
        <fullName evidence="1">Uncharacterized protein</fullName>
    </submittedName>
</protein>
<reference evidence="1" key="1">
    <citation type="submission" date="2023-03" db="EMBL/GenBank/DDBJ databases">
        <title>Chromosome-level genomes of two armyworms, Mythimna separata and Mythimna loreyi, provide insights into the biosynthesis and reception of sex pheromones.</title>
        <authorList>
            <person name="Zhao H."/>
        </authorList>
    </citation>
    <scope>NUCLEOTIDE SEQUENCE</scope>
    <source>
        <strain evidence="1">BeijingLab</strain>
    </source>
</reference>
<name>A0ACC2QBY0_9NEOP</name>
<sequence>MGKTAQILLLLLVAVAVQSYGGRHNYRGRSHGRFRNPYDYYHHRRHSGERPHGHSSKYHQTNPRNPGDLADSSHIARHPAEPDTNNAEDIESSTPADLSVPSSVDNSNPDSDDLVPDSGVNNDKPDDVSNVIENGESPDSVNSDKPNDDTNVEENGNTPGVEVPDNIDDNINADVPSSEENTIDVNGMSPGGEEDNPNPNDSDNNSADNLNVDQPIISENPQDSIEVNGLEPGDNEGSLLNESPHGENSGENSYLNNDKTFPEDKNNLGHDSNNIDNGELQPNGNDGDINVDGLSPGEDSHEPKDDDNDNSGYDSIDVNGLSPGSDNSESDNNNININGLSPGGDDANGPGIDVHGGLSNDVLGKPNLNDSAHGFGPDNHHHQNHDSHNTHISDNNDGFPSGHASIGAHVDVPNISGPTDLGGLLPKPLGNIFDHGGLKPELKPNLSGNIDAHFIQPKPGPDMVQHPIVNHGVGHLDIDQPQIRPISPGNDILPNPDDLSHIPKPDVSGRPDEILSAEIPDLEDNEGKKNNSTMIPVLLPGGGHIMVHAGALGNVPSYIIVKINGQPTLIQTTAGMGVGGGNAGSLDLSNLILGGGIHGGVLPSWLNLGGLSGSGGVSIGSGGNIGILPNTQPIWISSQLPNFGGGGGATGSFIIPNNEPVQPVPVPVPVPRPMPPPQPIYPTPQPIVIPEPIDPGFSVNPYPGFPWPSNWNPNVNVNVTHTPLTPNQGPNIDWKSLFELLANIDSHLPKPQPPRTNEPAPQPNYPLYPYPYIYPPPPPPMTYPVYPYLPEYLYPKPTGSGKSVPNGEDISGNKDPSNPVPREPRPVPLPEQPRPVPLPEQPRPVPLPEEPLPALLPEEPHYKPLPEEPHPIPIPEEPHPVPLPEEPHSVPLPEEPRPVPPPEEIRPFPEEPHPIPNLEEPHPEPNPEEPHSVPVPEEPRPVPPPEEIRPLPEEPHPIPNLEEPHPEPNPEEPHSVPVPEEPRPVPPPEEIRPFPEEPHPEPNPEQPHSVPLPDEPRPVPPPEEIRPFPEEPHPIPNLEEPHPEPNPEEPHSVPVPEEPRPLPLPEQPRPVPPPEEIRPFPEEPHPIPNLEEPHPEPNPEEPHSVPVPEEPRPLPLPEQPRPVPPPEEIRPFPEEPHPIPNLEEPHPEPLPEVPRPLPLPEVPRPVPLPQEPRPVPLPEEPSPAPLPHKDTPLAPHPKPHPDHHHHDKPNINLPDIHITLPNIGKPKPGHPGHDNGLIDILNVLLKFPDRNSHPPKNIGSLIKLLLTILKPGGKQPDLENLSHLLLHLLDGHKEPNLNVLVEPGMDEDTRANLILLLQLLTNNLVGGSSYPMGYYQPENPLLYFLGHFPCDHPNIPAILQPSSPNLWQLLGSMYGHTSEYGQEVRLDRSAEQSEADEDKSVGEEQRTETK</sequence>
<accession>A0ACC2QBY0</accession>
<evidence type="ECO:0000313" key="2">
    <source>
        <dbReference type="Proteomes" id="UP001231649"/>
    </source>
</evidence>
<comment type="caution">
    <text evidence="1">The sequence shown here is derived from an EMBL/GenBank/DDBJ whole genome shotgun (WGS) entry which is preliminary data.</text>
</comment>